<keyword evidence="1" id="KW-0472">Membrane</keyword>
<accession>A0A850H7L7</accession>
<dbReference type="EMBL" id="JABWTA010000001">
    <property type="protein sequence ID" value="NVE93759.1"/>
    <property type="molecule type" value="Genomic_DNA"/>
</dbReference>
<keyword evidence="3" id="KW-1185">Reference proteome</keyword>
<keyword evidence="1" id="KW-0812">Transmembrane</keyword>
<evidence type="ECO:0000313" key="2">
    <source>
        <dbReference type="EMBL" id="NVE93759.1"/>
    </source>
</evidence>
<feature type="transmembrane region" description="Helical" evidence="1">
    <location>
        <begin position="88"/>
        <end position="107"/>
    </location>
</feature>
<keyword evidence="1" id="KW-1133">Transmembrane helix</keyword>
<name>A0A850H7L7_9SPHN</name>
<reference evidence="2 3" key="1">
    <citation type="submission" date="2020-06" db="EMBL/GenBank/DDBJ databases">
        <title>Altererythrobacter lutimaris sp. nov., a marine bacterium isolated from a tidal flat.</title>
        <authorList>
            <person name="Kim D."/>
            <person name="Yoo Y."/>
            <person name="Kim J.-J."/>
        </authorList>
    </citation>
    <scope>NUCLEOTIDE SEQUENCE [LARGE SCALE GENOMIC DNA]</scope>
    <source>
        <strain evidence="2 3">JGD-16</strain>
    </source>
</reference>
<organism evidence="2 3">
    <name type="scientific">Altererythrobacter lutimaris</name>
    <dbReference type="NCBI Taxonomy" id="2743979"/>
    <lineage>
        <taxon>Bacteria</taxon>
        <taxon>Pseudomonadati</taxon>
        <taxon>Pseudomonadota</taxon>
        <taxon>Alphaproteobacteria</taxon>
        <taxon>Sphingomonadales</taxon>
        <taxon>Erythrobacteraceae</taxon>
        <taxon>Altererythrobacter</taxon>
    </lineage>
</organism>
<evidence type="ECO:0000256" key="1">
    <source>
        <dbReference type="SAM" id="Phobius"/>
    </source>
</evidence>
<feature type="transmembrane region" description="Helical" evidence="1">
    <location>
        <begin position="54"/>
        <end position="76"/>
    </location>
</feature>
<dbReference type="RefSeq" id="WP_176272108.1">
    <property type="nucleotide sequence ID" value="NZ_JABWTA010000001.1"/>
</dbReference>
<feature type="transmembrane region" description="Helical" evidence="1">
    <location>
        <begin position="21"/>
        <end position="42"/>
    </location>
</feature>
<proteinExistence type="predicted"/>
<sequence>MTQSNDMSQSGEQRLKDRRRNFWRYVGIAIFVAMLAGFFSGFLMGTYENGEIGLWVPLSAGVVAIALWIWFSVDYFKRIDELDLMDNLWSHLIGVYGAVMVYGSWFLLAELDLTPEPTALGIILALIGFTFLAYGARRLGWR</sequence>
<comment type="caution">
    <text evidence="2">The sequence shown here is derived from an EMBL/GenBank/DDBJ whole genome shotgun (WGS) entry which is preliminary data.</text>
</comment>
<feature type="transmembrane region" description="Helical" evidence="1">
    <location>
        <begin position="119"/>
        <end position="136"/>
    </location>
</feature>
<evidence type="ECO:0000313" key="3">
    <source>
        <dbReference type="Proteomes" id="UP000546031"/>
    </source>
</evidence>
<dbReference type="Proteomes" id="UP000546031">
    <property type="component" value="Unassembled WGS sequence"/>
</dbReference>
<gene>
    <name evidence="2" type="ORF">HUO12_02495</name>
</gene>
<protein>
    <submittedName>
        <fullName evidence="2">Uncharacterized protein</fullName>
    </submittedName>
</protein>
<dbReference type="AlphaFoldDB" id="A0A850H7L7"/>